<keyword evidence="3" id="KW-1185">Reference proteome</keyword>
<feature type="region of interest" description="Disordered" evidence="1">
    <location>
        <begin position="26"/>
        <end position="112"/>
    </location>
</feature>
<comment type="caution">
    <text evidence="2">The sequence shown here is derived from an EMBL/GenBank/DDBJ whole genome shotgun (WGS) entry which is preliminary data.</text>
</comment>
<organism evidence="2 3">
    <name type="scientific">Streptomyces ruber</name>
    <dbReference type="NCBI Taxonomy" id="83378"/>
    <lineage>
        <taxon>Bacteria</taxon>
        <taxon>Bacillati</taxon>
        <taxon>Actinomycetota</taxon>
        <taxon>Actinomycetes</taxon>
        <taxon>Kitasatosporales</taxon>
        <taxon>Streptomycetaceae</taxon>
        <taxon>Streptomyces</taxon>
    </lineage>
</organism>
<name>A0A918BKQ9_9ACTN</name>
<accession>A0A918BKQ9</accession>
<evidence type="ECO:0000313" key="3">
    <source>
        <dbReference type="Proteomes" id="UP000620156"/>
    </source>
</evidence>
<evidence type="ECO:0000313" key="2">
    <source>
        <dbReference type="EMBL" id="GGQ76561.1"/>
    </source>
</evidence>
<feature type="region of interest" description="Disordered" evidence="1">
    <location>
        <begin position="125"/>
        <end position="146"/>
    </location>
</feature>
<evidence type="ECO:0000256" key="1">
    <source>
        <dbReference type="SAM" id="MobiDB-lite"/>
    </source>
</evidence>
<reference evidence="2" key="2">
    <citation type="submission" date="2020-09" db="EMBL/GenBank/DDBJ databases">
        <authorList>
            <person name="Sun Q."/>
            <person name="Ohkuma M."/>
        </authorList>
    </citation>
    <scope>NUCLEOTIDE SEQUENCE</scope>
    <source>
        <strain evidence="2">JCM 3131</strain>
    </source>
</reference>
<feature type="compositionally biased region" description="Polar residues" evidence="1">
    <location>
        <begin position="48"/>
        <end position="60"/>
    </location>
</feature>
<dbReference type="EMBL" id="BMQK01000014">
    <property type="protein sequence ID" value="GGQ76561.1"/>
    <property type="molecule type" value="Genomic_DNA"/>
</dbReference>
<reference evidence="2" key="1">
    <citation type="journal article" date="2014" name="Int. J. Syst. Evol. Microbiol.">
        <title>Complete genome sequence of Corynebacterium casei LMG S-19264T (=DSM 44701T), isolated from a smear-ripened cheese.</title>
        <authorList>
            <consortium name="US DOE Joint Genome Institute (JGI-PGF)"/>
            <person name="Walter F."/>
            <person name="Albersmeier A."/>
            <person name="Kalinowski J."/>
            <person name="Ruckert C."/>
        </authorList>
    </citation>
    <scope>NUCLEOTIDE SEQUENCE</scope>
    <source>
        <strain evidence="2">JCM 3131</strain>
    </source>
</reference>
<dbReference type="AlphaFoldDB" id="A0A918BKQ9"/>
<proteinExistence type="predicted"/>
<gene>
    <name evidence="2" type="ORF">GCM10010145_52960</name>
</gene>
<dbReference type="Proteomes" id="UP000620156">
    <property type="component" value="Unassembled WGS sequence"/>
</dbReference>
<sequence length="146" mass="15102">MEKAASSAVKGAPFWKVTPERVSKVQVRGRVRSQPVASRGCNSPVVGSRSTSGPVLSDRTTPVPVPVREASQGSGVVGPWVSTTRRVLPSARPVSPPALPATAHPPDISTEPASSIAVVVRGAARGRGGGWSRRRTSSSACLRGEC</sequence>
<protein>
    <submittedName>
        <fullName evidence="2">Uncharacterized protein</fullName>
    </submittedName>
</protein>